<organism evidence="1 2">
    <name type="scientific">Flavobacterium hungaricum</name>
    <dbReference type="NCBI Taxonomy" id="2082725"/>
    <lineage>
        <taxon>Bacteria</taxon>
        <taxon>Pseudomonadati</taxon>
        <taxon>Bacteroidota</taxon>
        <taxon>Flavobacteriia</taxon>
        <taxon>Flavobacteriales</taxon>
        <taxon>Flavobacteriaceae</taxon>
        <taxon>Flavobacterium</taxon>
    </lineage>
</organism>
<evidence type="ECO:0000313" key="2">
    <source>
        <dbReference type="Proteomes" id="UP000640614"/>
    </source>
</evidence>
<name>A0ABR9TQN0_9FLAO</name>
<dbReference type="EMBL" id="PRDM01000006">
    <property type="protein sequence ID" value="MBE8727676.1"/>
    <property type="molecule type" value="Genomic_DNA"/>
</dbReference>
<dbReference type="Proteomes" id="UP000640614">
    <property type="component" value="Unassembled WGS sequence"/>
</dbReference>
<gene>
    <name evidence="1" type="ORF">C4F50_22405</name>
</gene>
<sequence>MEWKFDLSAYLSTSPIVDRGVVYIPQPQSSMSQNSTRYTVTKNISGSNDKIDLKQRMLIEDLGKVTIDTNNDSQNVLIQNNSHDAYSTGICVYSINDDQYYGSCAFSLYGGNGISVAPVNKILVMFSTKDIQNNTVILITENIGFLIDFNGSTNNSRVVSYDINKGWNSNSQTWATNIPIGTSLSDILVI</sequence>
<protein>
    <recommendedName>
        <fullName evidence="3">IgGFc-binding protein N-terminal domain-containing protein</fullName>
    </recommendedName>
</protein>
<comment type="caution">
    <text evidence="1">The sequence shown here is derived from an EMBL/GenBank/DDBJ whole genome shotgun (WGS) entry which is preliminary data.</text>
</comment>
<keyword evidence="2" id="KW-1185">Reference proteome</keyword>
<evidence type="ECO:0008006" key="3">
    <source>
        <dbReference type="Google" id="ProtNLM"/>
    </source>
</evidence>
<proteinExistence type="predicted"/>
<evidence type="ECO:0000313" key="1">
    <source>
        <dbReference type="EMBL" id="MBE8727676.1"/>
    </source>
</evidence>
<reference evidence="1 2" key="1">
    <citation type="submission" date="2018-07" db="EMBL/GenBank/DDBJ databases">
        <title>Genome assembly of strain KB82.</title>
        <authorList>
            <person name="Kukolya J."/>
            <person name="Horvath B."/>
            <person name="Nagy I."/>
            <person name="Toth A."/>
        </authorList>
    </citation>
    <scope>NUCLEOTIDE SEQUENCE [LARGE SCALE GENOMIC DNA]</scope>
    <source>
        <strain evidence="1 2">Kb82</strain>
    </source>
</reference>
<accession>A0ABR9TQN0</accession>